<dbReference type="InParanoid" id="A0A409WVG1"/>
<evidence type="ECO:0000313" key="2">
    <source>
        <dbReference type="Proteomes" id="UP000284842"/>
    </source>
</evidence>
<organism evidence="1 2">
    <name type="scientific">Panaeolus cyanescens</name>
    <dbReference type="NCBI Taxonomy" id="181874"/>
    <lineage>
        <taxon>Eukaryota</taxon>
        <taxon>Fungi</taxon>
        <taxon>Dikarya</taxon>
        <taxon>Basidiomycota</taxon>
        <taxon>Agaricomycotina</taxon>
        <taxon>Agaricomycetes</taxon>
        <taxon>Agaricomycetidae</taxon>
        <taxon>Agaricales</taxon>
        <taxon>Agaricineae</taxon>
        <taxon>Galeropsidaceae</taxon>
        <taxon>Panaeolus</taxon>
    </lineage>
</organism>
<proteinExistence type="predicted"/>
<dbReference type="EMBL" id="NHTK01005148">
    <property type="protein sequence ID" value="PPQ82508.1"/>
    <property type="molecule type" value="Genomic_DNA"/>
</dbReference>
<dbReference type="Proteomes" id="UP000284842">
    <property type="component" value="Unassembled WGS sequence"/>
</dbReference>
<comment type="caution">
    <text evidence="1">The sequence shown here is derived from an EMBL/GenBank/DDBJ whole genome shotgun (WGS) entry which is preliminary data.</text>
</comment>
<keyword evidence="2" id="KW-1185">Reference proteome</keyword>
<evidence type="ECO:0000313" key="1">
    <source>
        <dbReference type="EMBL" id="PPQ82508.1"/>
    </source>
</evidence>
<sequence>MLQSQDLPQTTILDYLFDVQSQLTPEDIFFVRSCTFSLDNLDPDNPTIGWANDPYSERIALVDFRRKVQLSKSFPDMTGTQAALVSMTCDLVAKDDVITPCNRKLYRYTYRGDYFTCGAVVAQRPERSAIQSSMAFNKLEDLRSMLSPVMDTACKDRLVLSHKLHYVKYNQYYCTRLLKRWLLPSSLNPGQFSPTLPPTPYTYHTCPIPVYDINGTLLSLQRLNELIAFQRPQVDVFFNLEYRNESLLGILKFILLRHVTS</sequence>
<protein>
    <submittedName>
        <fullName evidence="1">Uncharacterized protein</fullName>
    </submittedName>
</protein>
<accession>A0A409WVG1</accession>
<gene>
    <name evidence="1" type="ORF">CVT24_006385</name>
</gene>
<name>A0A409WVG1_9AGAR</name>
<dbReference type="AlphaFoldDB" id="A0A409WVG1"/>
<reference evidence="1 2" key="1">
    <citation type="journal article" date="2018" name="Evol. Lett.">
        <title>Horizontal gene cluster transfer increased hallucinogenic mushroom diversity.</title>
        <authorList>
            <person name="Reynolds H.T."/>
            <person name="Vijayakumar V."/>
            <person name="Gluck-Thaler E."/>
            <person name="Korotkin H.B."/>
            <person name="Matheny P.B."/>
            <person name="Slot J.C."/>
        </authorList>
    </citation>
    <scope>NUCLEOTIDE SEQUENCE [LARGE SCALE GENOMIC DNA]</scope>
    <source>
        <strain evidence="1 2">2629</strain>
    </source>
</reference>